<reference evidence="2" key="1">
    <citation type="submission" date="2022-10" db="EMBL/GenBank/DDBJ databases">
        <authorList>
            <person name="Chen Y."/>
            <person name="Dougan E. K."/>
            <person name="Chan C."/>
            <person name="Rhodes N."/>
            <person name="Thang M."/>
        </authorList>
    </citation>
    <scope>NUCLEOTIDE SEQUENCE</scope>
</reference>
<dbReference type="EMBL" id="CAMXCT010000347">
    <property type="protein sequence ID" value="CAI3977495.1"/>
    <property type="molecule type" value="Genomic_DNA"/>
</dbReference>
<dbReference type="InterPro" id="IPR057191">
    <property type="entry name" value="DUF7869"/>
</dbReference>
<evidence type="ECO:0000313" key="3">
    <source>
        <dbReference type="EMBL" id="CAL4764807.1"/>
    </source>
</evidence>
<accession>A0A9P1FK58</accession>
<sequence>MVALCQNRVFSVCNHSHLPVGHTHEDVDAVLSLVKRAMDSAPVLLTPRDVMSAIDKKLEPMFSQQGMLFKTIWVDQVRDWVSILPQSVTLKNAYRDRKAKRGEEQKKVPQSFTFIPREGIPSGEDLEMDEQIPARLRQDENQLDVFAMVRQYMSDGFLQQNPILVLPESLVGESRHFLANANSAPTIGPWLSPERKEEIKLLADELAEDFPHMQRAVGFYRSLLQEDRALQPYEQIRFLRNVARCGQRWCQFNLGDRAPRPKPHVLQDCQDEVPTTFAAVVDKLCAYMETVVASKNLGEHLNAVFDDHAKMTNVWNRIGALIPDITPPHPVLTSVPNSSVKDFWLPLDAFDFSAKSKNGYFPNNSQCSLFFREFAQNGYKSAHDAIVTKFPYGDGSRNLEPYSVGISDGFTKVILMFSIIGFAAELDLSEAEVKELAPTFNSFKWIRCTYEHFGNPGHHFLNSLKLGWITSEKQAPSPIHMFADIQSAIEVEKRLGRGKATLKDLLAKTCAEYNKMTTVKRHRLDGARKNLLFNLLRCNKTLIDMIHRHYDSYPHQQSGLPLEILSQDFWVPGSTTRAESQKYHGNDMFTEILTTTTETAELYMKRDFSRRASPEATLKAKKAAQLDDESHYLLHDIACLWIWLQPKLAKNFPAPVVEKHEKLFFKGLLDADLTAVLKAAENFDWERISFVLEIRGEFIEEYVQDKQDKAKNAHVKSLQAAFGAWVEDLRADQAKFDADRILKLDFYLFVSLHPESHYKDILLNQCQYFTPLHNFQTLLYGRTLDNHQIPSISFEKVVMKQPKPFPCRRDTVDTWD</sequence>
<organism evidence="2">
    <name type="scientific">Cladocopium goreaui</name>
    <dbReference type="NCBI Taxonomy" id="2562237"/>
    <lineage>
        <taxon>Eukaryota</taxon>
        <taxon>Sar</taxon>
        <taxon>Alveolata</taxon>
        <taxon>Dinophyceae</taxon>
        <taxon>Suessiales</taxon>
        <taxon>Symbiodiniaceae</taxon>
        <taxon>Cladocopium</taxon>
    </lineage>
</organism>
<name>A0A9P1FK58_9DINO</name>
<feature type="domain" description="DUF7869" evidence="1">
    <location>
        <begin position="3"/>
        <end position="82"/>
    </location>
</feature>
<dbReference type="Pfam" id="PF25273">
    <property type="entry name" value="DUF7869"/>
    <property type="match status" value="1"/>
</dbReference>
<dbReference type="Proteomes" id="UP001152797">
    <property type="component" value="Unassembled WGS sequence"/>
</dbReference>
<evidence type="ECO:0000313" key="4">
    <source>
        <dbReference type="Proteomes" id="UP001152797"/>
    </source>
</evidence>
<evidence type="ECO:0000313" key="2">
    <source>
        <dbReference type="EMBL" id="CAI3977495.1"/>
    </source>
</evidence>
<reference evidence="3 4" key="2">
    <citation type="submission" date="2024-05" db="EMBL/GenBank/DDBJ databases">
        <authorList>
            <person name="Chen Y."/>
            <person name="Shah S."/>
            <person name="Dougan E. K."/>
            <person name="Thang M."/>
            <person name="Chan C."/>
        </authorList>
    </citation>
    <scope>NUCLEOTIDE SEQUENCE [LARGE SCALE GENOMIC DNA]</scope>
</reference>
<dbReference type="AlphaFoldDB" id="A0A9P1FK58"/>
<comment type="caution">
    <text evidence="2">The sequence shown here is derived from an EMBL/GenBank/DDBJ whole genome shotgun (WGS) entry which is preliminary data.</text>
</comment>
<proteinExistence type="predicted"/>
<evidence type="ECO:0000259" key="1">
    <source>
        <dbReference type="Pfam" id="PF25273"/>
    </source>
</evidence>
<dbReference type="EMBL" id="CAMXCT020000347">
    <property type="protein sequence ID" value="CAL1130870.1"/>
    <property type="molecule type" value="Genomic_DNA"/>
</dbReference>
<protein>
    <recommendedName>
        <fullName evidence="1">DUF7869 domain-containing protein</fullName>
    </recommendedName>
</protein>
<dbReference type="EMBL" id="CAMXCT030000347">
    <property type="protein sequence ID" value="CAL4764807.1"/>
    <property type="molecule type" value="Genomic_DNA"/>
</dbReference>
<gene>
    <name evidence="2" type="ORF">C1SCF055_LOCUS5630</name>
</gene>
<keyword evidence="4" id="KW-1185">Reference proteome</keyword>